<accession>A0ABY2MTS3</accession>
<proteinExistence type="predicted"/>
<keyword evidence="2" id="KW-1185">Reference proteome</keyword>
<comment type="caution">
    <text evidence="1">The sequence shown here is derived from an EMBL/GenBank/DDBJ whole genome shotgun (WGS) entry which is preliminary data.</text>
</comment>
<evidence type="ECO:0000313" key="2">
    <source>
        <dbReference type="Proteomes" id="UP000297352"/>
    </source>
</evidence>
<evidence type="ECO:0000313" key="1">
    <source>
        <dbReference type="EMBL" id="TGL75244.1"/>
    </source>
</evidence>
<dbReference type="Proteomes" id="UP000297352">
    <property type="component" value="Unassembled WGS sequence"/>
</dbReference>
<protein>
    <submittedName>
        <fullName evidence="1">Cell envelope biogenesis protein OmpA</fullName>
    </submittedName>
</protein>
<dbReference type="SUPFAM" id="SSF103088">
    <property type="entry name" value="OmpA-like"/>
    <property type="match status" value="1"/>
</dbReference>
<sequence length="254" mass="29281">MMMHFFKPNFKLIFFTIFFSSLCYSCSGKGVLLNQKKNIPITPPIGCAKNSEIRTYRVLVLLPFYQQQLTEQKNINLADSIVSETEYYAKPLDIIITGLGFLLTINSSTELQVICPNQLVIDSLQKQNSQQSPKFSYWQVNGNSSPVLSIQFSPDDHKMLEDSKEKLVGFAKDIQKMESKYKIILVGKQHTTGDVSYQTRLVKRRFDEIRQVLIQESIEEKSIQSLITEREFKNTRTDNIEEIQSTISIYLVKN</sequence>
<organism evidence="1 2">
    <name type="scientific">Leptospira levettii</name>
    <dbReference type="NCBI Taxonomy" id="2023178"/>
    <lineage>
        <taxon>Bacteria</taxon>
        <taxon>Pseudomonadati</taxon>
        <taxon>Spirochaetota</taxon>
        <taxon>Spirochaetia</taxon>
        <taxon>Leptospirales</taxon>
        <taxon>Leptospiraceae</taxon>
        <taxon>Leptospira</taxon>
    </lineage>
</organism>
<gene>
    <name evidence="1" type="ORF">EHQ60_00540</name>
</gene>
<dbReference type="Gene3D" id="3.30.1330.60">
    <property type="entry name" value="OmpA-like domain"/>
    <property type="match status" value="1"/>
</dbReference>
<reference evidence="2" key="1">
    <citation type="journal article" date="2019" name="PLoS Negl. Trop. Dis.">
        <title>Revisiting the worldwide diversity of Leptospira species in the environment.</title>
        <authorList>
            <person name="Vincent A.T."/>
            <person name="Schiettekatte O."/>
            <person name="Bourhy P."/>
            <person name="Veyrier F.J."/>
            <person name="Picardeau M."/>
        </authorList>
    </citation>
    <scope>NUCLEOTIDE SEQUENCE [LARGE SCALE GENOMIC DNA]</scope>
    <source>
        <strain evidence="2">201702449</strain>
    </source>
</reference>
<dbReference type="EMBL" id="RQGI01000005">
    <property type="protein sequence ID" value="TGL75244.1"/>
    <property type="molecule type" value="Genomic_DNA"/>
</dbReference>
<name>A0ABY2MTS3_9LEPT</name>
<dbReference type="InterPro" id="IPR036737">
    <property type="entry name" value="OmpA-like_sf"/>
</dbReference>